<accession>A0AAI9K6C1</accession>
<reference evidence="3" key="1">
    <citation type="submission" date="2020-06" db="EMBL/GenBank/DDBJ databases">
        <title>Characterization of fructooligosaccharide metabolism and fructooligosaccharide-degrading enzymes in human commensal butyrate producers.</title>
        <authorList>
            <person name="Tanno H."/>
            <person name="Fujii T."/>
            <person name="Hirano K."/>
            <person name="Maeno S."/>
            <person name="Tonozuka T."/>
            <person name="Sakamoto M."/>
            <person name="Ohkuma M."/>
            <person name="Tochio T."/>
            <person name="Endo A."/>
        </authorList>
    </citation>
    <scope>NUCLEOTIDE SEQUENCE</scope>
    <source>
        <strain evidence="3">JCM 31265</strain>
    </source>
</reference>
<evidence type="ECO:0000256" key="1">
    <source>
        <dbReference type="SAM" id="MobiDB-lite"/>
    </source>
</evidence>
<proteinExistence type="predicted"/>
<organism evidence="3 4">
    <name type="scientific">Coprococcus eutactus</name>
    <dbReference type="NCBI Taxonomy" id="33043"/>
    <lineage>
        <taxon>Bacteria</taxon>
        <taxon>Bacillati</taxon>
        <taxon>Bacillota</taxon>
        <taxon>Clostridia</taxon>
        <taxon>Lachnospirales</taxon>
        <taxon>Lachnospiraceae</taxon>
        <taxon>Coprococcus</taxon>
    </lineage>
</organism>
<comment type="caution">
    <text evidence="3">The sequence shown here is derived from an EMBL/GenBank/DDBJ whole genome shotgun (WGS) entry which is preliminary data.</text>
</comment>
<feature type="region of interest" description="Disordered" evidence="1">
    <location>
        <begin position="28"/>
        <end position="89"/>
    </location>
</feature>
<sequence>MNNMKKGTSYIVVAAMMMGLMLTGCGGNDNSVTKATTEAETEAATEEQDTETQDTADDTEDSSVAIDEEDTEEDTEDSEEAEADPSIVGVYTKNGYENSYFGFKINLEGSYGIQTRGSLLTATDISEVVEDSNSDETVQRALDNLDNSFTVGNDYAFCANDGTHYILLKIKSPKGGGNYGYDVWADENTVAKATVAQMDTVITSTASRIGAEASNIETDYSKCTVFGEEHYICTATADMSGTEYSLTNVIVRSDDGKYTMIIAIETLGDRNYQDILDNMFSPL</sequence>
<name>A0AAI9K6C1_9FIRM</name>
<dbReference type="PROSITE" id="PS51257">
    <property type="entry name" value="PROKAR_LIPOPROTEIN"/>
    <property type="match status" value="1"/>
</dbReference>
<keyword evidence="2" id="KW-0732">Signal</keyword>
<dbReference type="RefSeq" id="WP_238051120.1">
    <property type="nucleotide sequence ID" value="NZ_JAKNGQ010000004.1"/>
</dbReference>
<evidence type="ECO:0000313" key="3">
    <source>
        <dbReference type="EMBL" id="GFO94226.1"/>
    </source>
</evidence>
<dbReference type="Proteomes" id="UP000660047">
    <property type="component" value="Unassembled WGS sequence"/>
</dbReference>
<feature type="compositionally biased region" description="Acidic residues" evidence="1">
    <location>
        <begin position="39"/>
        <end position="83"/>
    </location>
</feature>
<protein>
    <submittedName>
        <fullName evidence="3">Uncharacterized protein</fullName>
    </submittedName>
</protein>
<gene>
    <name evidence="3" type="ORF">COEU31_12720</name>
</gene>
<dbReference type="EMBL" id="BLYL01000006">
    <property type="protein sequence ID" value="GFO94226.1"/>
    <property type="molecule type" value="Genomic_DNA"/>
</dbReference>
<feature type="signal peptide" evidence="2">
    <location>
        <begin position="1"/>
        <end position="26"/>
    </location>
</feature>
<feature type="chain" id="PRO_5042517582" evidence="2">
    <location>
        <begin position="27"/>
        <end position="283"/>
    </location>
</feature>
<evidence type="ECO:0000256" key="2">
    <source>
        <dbReference type="SAM" id="SignalP"/>
    </source>
</evidence>
<evidence type="ECO:0000313" key="4">
    <source>
        <dbReference type="Proteomes" id="UP000660047"/>
    </source>
</evidence>
<dbReference type="AlphaFoldDB" id="A0AAI9K6C1"/>